<keyword evidence="2" id="KW-1185">Reference proteome</keyword>
<dbReference type="GeneID" id="62611875"/>
<evidence type="ECO:0000313" key="2">
    <source>
        <dbReference type="Proteomes" id="UP000230824"/>
    </source>
</evidence>
<reference evidence="1 2" key="1">
    <citation type="submission" date="2017-09" db="EMBL/GenBank/DDBJ databases">
        <title>Phage vB_EcoM_PHB05 against multidrug-resistant shiga toxin-producing Escherichia.</title>
        <authorList>
            <person name="Chen Y."/>
            <person name="Song J."/>
            <person name="Wu B."/>
        </authorList>
    </citation>
    <scope>NUCLEOTIDE SEQUENCE [LARGE SCALE GENOMIC DNA]</scope>
    <source>
        <strain evidence="1">Wastewater</strain>
    </source>
</reference>
<name>A0A291LAE4_9CAUD</name>
<dbReference type="Proteomes" id="UP000230824">
    <property type="component" value="Segment"/>
</dbReference>
<dbReference type="EMBL" id="MF805809">
    <property type="protein sequence ID" value="ATI15905.1"/>
    <property type="molecule type" value="Genomic_DNA"/>
</dbReference>
<accession>A0A291LAE4</accession>
<sequence length="92" mass="10739">MKDGVIVASYLVIGLTEEDVHYIRKHLEQFAMMFIEDEDNVDVYSIEMINDNVYPCIALRVDEDVWERFSRSHDNVECSMVMSQNNILGVLH</sequence>
<dbReference type="RefSeq" id="YP_009984531.1">
    <property type="nucleotide sequence ID" value="NC_052652.1"/>
</dbReference>
<protein>
    <submittedName>
        <fullName evidence="1">Uncharacterized protein</fullName>
    </submittedName>
</protein>
<dbReference type="KEGG" id="vg:62611875"/>
<organism evidence="1 2">
    <name type="scientific">Escherichia phage vB_EcoM_PHB05</name>
    <dbReference type="NCBI Taxonomy" id="2041347"/>
    <lineage>
        <taxon>Viruses</taxon>
        <taxon>Duplodnaviria</taxon>
        <taxon>Heunggongvirae</taxon>
        <taxon>Uroviricota</taxon>
        <taxon>Caudoviricetes</taxon>
        <taxon>Stephanstirmvirinae</taxon>
        <taxon>Justusliebigvirus</taxon>
        <taxon>Justusliebigvirus PHB05</taxon>
    </lineage>
</organism>
<evidence type="ECO:0000313" key="1">
    <source>
        <dbReference type="EMBL" id="ATI15905.1"/>
    </source>
</evidence>
<proteinExistence type="predicted"/>